<dbReference type="Proteomes" id="UP001262410">
    <property type="component" value="Unassembled WGS sequence"/>
</dbReference>
<evidence type="ECO:0000313" key="1">
    <source>
        <dbReference type="EMBL" id="MDR6292340.1"/>
    </source>
</evidence>
<reference evidence="1 2" key="1">
    <citation type="submission" date="2023-07" db="EMBL/GenBank/DDBJ databases">
        <title>Sorghum-associated microbial communities from plants grown in Nebraska, USA.</title>
        <authorList>
            <person name="Schachtman D."/>
        </authorList>
    </citation>
    <scope>NUCLEOTIDE SEQUENCE [LARGE SCALE GENOMIC DNA]</scope>
    <source>
        <strain evidence="1 2">584</strain>
    </source>
</reference>
<keyword evidence="2" id="KW-1185">Reference proteome</keyword>
<evidence type="ECO:0000313" key="2">
    <source>
        <dbReference type="Proteomes" id="UP001262410"/>
    </source>
</evidence>
<sequence length="111" mass="13354">MSEPMKRDEWFRVWMPYCLKQFDETKVGKNVWLPLNRHYKPLGQPSGVWVDYNDFASHAIKFSRDPHEIDGVWEDKDPHPNWLYLYSDNSAHRGDYFVRLGRLMTHGKGWK</sequence>
<dbReference type="RefSeq" id="WP_309798355.1">
    <property type="nucleotide sequence ID" value="NZ_JAVDPW010000009.1"/>
</dbReference>
<accession>A0ABU1JUP2</accession>
<protein>
    <submittedName>
        <fullName evidence="1">Uncharacterized protein</fullName>
    </submittedName>
</protein>
<gene>
    <name evidence="1" type="ORF">E9232_004880</name>
</gene>
<proteinExistence type="predicted"/>
<dbReference type="EMBL" id="JAVDPW010000009">
    <property type="protein sequence ID" value="MDR6292340.1"/>
    <property type="molecule type" value="Genomic_DNA"/>
</dbReference>
<comment type="caution">
    <text evidence="1">The sequence shown here is derived from an EMBL/GenBank/DDBJ whole genome shotgun (WGS) entry which is preliminary data.</text>
</comment>
<name>A0ABU1JUP2_9PROT</name>
<organism evidence="1 2">
    <name type="scientific">Inquilinus ginsengisoli</name>
    <dbReference type="NCBI Taxonomy" id="363840"/>
    <lineage>
        <taxon>Bacteria</taxon>
        <taxon>Pseudomonadati</taxon>
        <taxon>Pseudomonadota</taxon>
        <taxon>Alphaproteobacteria</taxon>
        <taxon>Rhodospirillales</taxon>
        <taxon>Rhodospirillaceae</taxon>
        <taxon>Inquilinus</taxon>
    </lineage>
</organism>